<name>A0ABY2AHI3_9GAMM</name>
<comment type="caution">
    <text evidence="1">The sequence shown here is derived from an EMBL/GenBank/DDBJ whole genome shotgun (WGS) entry which is preliminary data.</text>
</comment>
<dbReference type="Proteomes" id="UP000292554">
    <property type="component" value="Unassembled WGS sequence"/>
</dbReference>
<accession>A0ABY2AHI3</accession>
<evidence type="ECO:0000313" key="2">
    <source>
        <dbReference type="Proteomes" id="UP000292554"/>
    </source>
</evidence>
<organism evidence="1 2">
    <name type="scientific">Corallincola luteus</name>
    <dbReference type="NCBI Taxonomy" id="1775177"/>
    <lineage>
        <taxon>Bacteria</taxon>
        <taxon>Pseudomonadati</taxon>
        <taxon>Pseudomonadota</taxon>
        <taxon>Gammaproteobacteria</taxon>
        <taxon>Alteromonadales</taxon>
        <taxon>Psychromonadaceae</taxon>
        <taxon>Corallincola</taxon>
    </lineage>
</organism>
<gene>
    <name evidence="1" type="ORF">EZV61_15665</name>
</gene>
<keyword evidence="2" id="KW-1185">Reference proteome</keyword>
<dbReference type="EMBL" id="SJXE01000009">
    <property type="protein sequence ID" value="TCI02012.1"/>
    <property type="molecule type" value="Genomic_DNA"/>
</dbReference>
<evidence type="ECO:0000313" key="1">
    <source>
        <dbReference type="EMBL" id="TCI02012.1"/>
    </source>
</evidence>
<dbReference type="RefSeq" id="WP_131416825.1">
    <property type="nucleotide sequence ID" value="NZ_SJXE01000009.1"/>
</dbReference>
<proteinExistence type="predicted"/>
<sequence length="79" mass="9366">MNDNNLKGWLQKSELFHSIEQLEKHRVWLAKMALHLFQTALKTEPMELDKLRNNLHAILTISDQFLPDAKLDRAKDHLY</sequence>
<reference evidence="1 2" key="1">
    <citation type="submission" date="2019-02" db="EMBL/GenBank/DDBJ databases">
        <title>Corallincola luteus sp. nov., a marine bacterium isolated from surface sediment of Bohai Sea in China.</title>
        <authorList>
            <person name="Ren Q."/>
        </authorList>
    </citation>
    <scope>NUCLEOTIDE SEQUENCE [LARGE SCALE GENOMIC DNA]</scope>
    <source>
        <strain evidence="1 2">DASS28</strain>
    </source>
</reference>
<protein>
    <submittedName>
        <fullName evidence="1">Uncharacterized protein</fullName>
    </submittedName>
</protein>